<dbReference type="PANTHER" id="PTHR46206:SF2">
    <property type="entry name" value="CYTOCHROME P450 MONOOXYGENASE AUSG-RELATED"/>
    <property type="match status" value="1"/>
</dbReference>
<proteinExistence type="inferred from homology"/>
<evidence type="ECO:0000256" key="7">
    <source>
        <dbReference type="ARBA" id="ARBA00023033"/>
    </source>
</evidence>
<organism evidence="8 9">
    <name type="scientific">Immersiella caudata</name>
    <dbReference type="NCBI Taxonomy" id="314043"/>
    <lineage>
        <taxon>Eukaryota</taxon>
        <taxon>Fungi</taxon>
        <taxon>Dikarya</taxon>
        <taxon>Ascomycota</taxon>
        <taxon>Pezizomycotina</taxon>
        <taxon>Sordariomycetes</taxon>
        <taxon>Sordariomycetidae</taxon>
        <taxon>Sordariales</taxon>
        <taxon>Lasiosphaeriaceae</taxon>
        <taxon>Immersiella</taxon>
    </lineage>
</organism>
<evidence type="ECO:0000256" key="5">
    <source>
        <dbReference type="ARBA" id="ARBA00023002"/>
    </source>
</evidence>
<dbReference type="SUPFAM" id="SSF48264">
    <property type="entry name" value="Cytochrome P450"/>
    <property type="match status" value="1"/>
</dbReference>
<keyword evidence="4" id="KW-0479">Metal-binding</keyword>
<dbReference type="GO" id="GO:0016705">
    <property type="term" value="F:oxidoreductase activity, acting on paired donors, with incorporation or reduction of molecular oxygen"/>
    <property type="evidence" value="ECO:0007669"/>
    <property type="project" value="InterPro"/>
</dbReference>
<dbReference type="GO" id="GO:0020037">
    <property type="term" value="F:heme binding"/>
    <property type="evidence" value="ECO:0007669"/>
    <property type="project" value="InterPro"/>
</dbReference>
<comment type="caution">
    <text evidence="8">The sequence shown here is derived from an EMBL/GenBank/DDBJ whole genome shotgun (WGS) entry which is preliminary data.</text>
</comment>
<dbReference type="Gene3D" id="1.10.630.10">
    <property type="entry name" value="Cytochrome P450"/>
    <property type="match status" value="1"/>
</dbReference>
<keyword evidence="5" id="KW-0560">Oxidoreductase</keyword>
<evidence type="ECO:0008006" key="10">
    <source>
        <dbReference type="Google" id="ProtNLM"/>
    </source>
</evidence>
<evidence type="ECO:0000313" key="9">
    <source>
        <dbReference type="Proteomes" id="UP001175000"/>
    </source>
</evidence>
<keyword evidence="6" id="KW-0408">Iron</keyword>
<dbReference type="EMBL" id="JAULSU010000006">
    <property type="protein sequence ID" value="KAK0613206.1"/>
    <property type="molecule type" value="Genomic_DNA"/>
</dbReference>
<keyword evidence="7" id="KW-0503">Monooxygenase</keyword>
<dbReference type="InterPro" id="IPR001128">
    <property type="entry name" value="Cyt_P450"/>
</dbReference>
<protein>
    <recommendedName>
        <fullName evidence="10">Cytochrome P450</fullName>
    </recommendedName>
</protein>
<accession>A0AA39TQE2</accession>
<dbReference type="AlphaFoldDB" id="A0AA39TQE2"/>
<gene>
    <name evidence="8" type="ORF">B0T14DRAFT_590787</name>
</gene>
<dbReference type="GO" id="GO:0005506">
    <property type="term" value="F:iron ion binding"/>
    <property type="evidence" value="ECO:0007669"/>
    <property type="project" value="InterPro"/>
</dbReference>
<evidence type="ECO:0000256" key="2">
    <source>
        <dbReference type="ARBA" id="ARBA00010617"/>
    </source>
</evidence>
<sequence>MGLPPAKSAYVAVSASKMWDEKTHSNADQWHGYRFYNQKQIPGKEHLAQLVNTSANHLGFEHGRRACPERFFAANGVKIILVYVLLKYEWKLPEGATPKPRAFWLPWLRIR</sequence>
<keyword evidence="9" id="KW-1185">Reference proteome</keyword>
<comment type="cofactor">
    <cofactor evidence="1">
        <name>heme</name>
        <dbReference type="ChEBI" id="CHEBI:30413"/>
    </cofactor>
</comment>
<evidence type="ECO:0000256" key="1">
    <source>
        <dbReference type="ARBA" id="ARBA00001971"/>
    </source>
</evidence>
<comment type="similarity">
    <text evidence="2">Belongs to the cytochrome P450 family.</text>
</comment>
<dbReference type="PANTHER" id="PTHR46206">
    <property type="entry name" value="CYTOCHROME P450"/>
    <property type="match status" value="1"/>
</dbReference>
<keyword evidence="3" id="KW-0349">Heme</keyword>
<name>A0AA39TQE2_9PEZI</name>
<dbReference type="Proteomes" id="UP001175000">
    <property type="component" value="Unassembled WGS sequence"/>
</dbReference>
<evidence type="ECO:0000313" key="8">
    <source>
        <dbReference type="EMBL" id="KAK0613206.1"/>
    </source>
</evidence>
<evidence type="ECO:0000256" key="4">
    <source>
        <dbReference type="ARBA" id="ARBA00022723"/>
    </source>
</evidence>
<evidence type="ECO:0000256" key="3">
    <source>
        <dbReference type="ARBA" id="ARBA00022617"/>
    </source>
</evidence>
<dbReference type="GO" id="GO:0004497">
    <property type="term" value="F:monooxygenase activity"/>
    <property type="evidence" value="ECO:0007669"/>
    <property type="project" value="UniProtKB-KW"/>
</dbReference>
<dbReference type="InterPro" id="IPR036396">
    <property type="entry name" value="Cyt_P450_sf"/>
</dbReference>
<dbReference type="Pfam" id="PF00067">
    <property type="entry name" value="p450"/>
    <property type="match status" value="1"/>
</dbReference>
<evidence type="ECO:0000256" key="6">
    <source>
        <dbReference type="ARBA" id="ARBA00023004"/>
    </source>
</evidence>
<reference evidence="8" key="1">
    <citation type="submission" date="2023-06" db="EMBL/GenBank/DDBJ databases">
        <title>Genome-scale phylogeny and comparative genomics of the fungal order Sordariales.</title>
        <authorList>
            <consortium name="Lawrence Berkeley National Laboratory"/>
            <person name="Hensen N."/>
            <person name="Bonometti L."/>
            <person name="Westerberg I."/>
            <person name="Brannstrom I.O."/>
            <person name="Guillou S."/>
            <person name="Cros-Aarteil S."/>
            <person name="Calhoun S."/>
            <person name="Haridas S."/>
            <person name="Kuo A."/>
            <person name="Mondo S."/>
            <person name="Pangilinan J."/>
            <person name="Riley R."/>
            <person name="Labutti K."/>
            <person name="Andreopoulos B."/>
            <person name="Lipzen A."/>
            <person name="Chen C."/>
            <person name="Yanf M."/>
            <person name="Daum C."/>
            <person name="Ng V."/>
            <person name="Clum A."/>
            <person name="Steindorff A."/>
            <person name="Ohm R."/>
            <person name="Martin F."/>
            <person name="Silar P."/>
            <person name="Natvig D."/>
            <person name="Lalanne C."/>
            <person name="Gautier V."/>
            <person name="Ament-Velasquez S.L."/>
            <person name="Kruys A."/>
            <person name="Hutchinson M.I."/>
            <person name="Powell A.J."/>
            <person name="Barry K."/>
            <person name="Miller A.N."/>
            <person name="Grigoriev I.V."/>
            <person name="Debuchy R."/>
            <person name="Gladieux P."/>
            <person name="Thoren M.H."/>
            <person name="Johannesson H."/>
        </authorList>
    </citation>
    <scope>NUCLEOTIDE SEQUENCE</scope>
    <source>
        <strain evidence="8">CBS 606.72</strain>
    </source>
</reference>